<dbReference type="PANTHER" id="PTHR28595:SF1">
    <property type="entry name" value="LARGE RIBOSOMAL SUBUNIT PROTEIN ML54"/>
    <property type="match status" value="1"/>
</dbReference>
<reference evidence="8 9" key="1">
    <citation type="journal article" date="2009" name="Nature">
        <title>Evolution of pathogenicity and sexual reproduction in eight Candida genomes.</title>
        <authorList>
            <person name="Butler G."/>
            <person name="Rasmussen M.D."/>
            <person name="Lin M.F."/>
            <person name="Santos M.A."/>
            <person name="Sakthikumar S."/>
            <person name="Munro C.A."/>
            <person name="Rheinbay E."/>
            <person name="Grabherr M."/>
            <person name="Forche A."/>
            <person name="Reedy J.L."/>
            <person name="Agrafioti I."/>
            <person name="Arnaud M.B."/>
            <person name="Bates S."/>
            <person name="Brown A.J."/>
            <person name="Brunke S."/>
            <person name="Costanzo M.C."/>
            <person name="Fitzpatrick D.A."/>
            <person name="de Groot P.W."/>
            <person name="Harris D."/>
            <person name="Hoyer L.L."/>
            <person name="Hube B."/>
            <person name="Klis F.M."/>
            <person name="Kodira C."/>
            <person name="Lennard N."/>
            <person name="Logue M.E."/>
            <person name="Martin R."/>
            <person name="Neiman A.M."/>
            <person name="Nikolaou E."/>
            <person name="Quail M.A."/>
            <person name="Quinn J."/>
            <person name="Santos M.C."/>
            <person name="Schmitzberger F.F."/>
            <person name="Sherlock G."/>
            <person name="Shah P."/>
            <person name="Silverstein K.A."/>
            <person name="Skrzypek M.S."/>
            <person name="Soll D."/>
            <person name="Staggs R."/>
            <person name="Stansfield I."/>
            <person name="Stumpf M.P."/>
            <person name="Sudbery P.E."/>
            <person name="Srikantha T."/>
            <person name="Zeng Q."/>
            <person name="Berman J."/>
            <person name="Berriman M."/>
            <person name="Heitman J."/>
            <person name="Gow N.A."/>
            <person name="Lorenz M.C."/>
            <person name="Birren B.W."/>
            <person name="Kellis M."/>
            <person name="Cuomo C.A."/>
        </authorList>
    </citation>
    <scope>NUCLEOTIDE SEQUENCE [LARGE SCALE GENOMIC DNA]</scope>
    <source>
        <strain evidence="9">ATCC 11503 / BCRC 21390 / CBS 2605 / JCM 1781 / NBRC 1676 / NRRL YB-4239</strain>
    </source>
</reference>
<dbReference type="GeneID" id="5233889"/>
<dbReference type="EMBL" id="CH981525">
    <property type="protein sequence ID" value="EDK43607.1"/>
    <property type="molecule type" value="Genomic_DNA"/>
</dbReference>
<dbReference type="OrthoDB" id="10252718at2759"/>
<keyword evidence="4" id="KW-0496">Mitochondrion</keyword>
<evidence type="ECO:0000256" key="1">
    <source>
        <dbReference type="ARBA" id="ARBA00004173"/>
    </source>
</evidence>
<dbReference type="OMA" id="FMKWRRK"/>
<keyword evidence="9" id="KW-1185">Reference proteome</keyword>
<dbReference type="Proteomes" id="UP000001996">
    <property type="component" value="Unassembled WGS sequence"/>
</dbReference>
<comment type="subcellular location">
    <subcellularLocation>
        <location evidence="1">Mitochondrion</location>
    </subcellularLocation>
</comment>
<sequence>MFSLGIRRSVQSTATFKRSFTTAYRLRNEAIEAVPKTNKVESSCKAGTVLNLKVFKKGDEPVALEDSEYPEWLWNMIEPNKNLDEIKNENFLRWRKIKLLKANNNKIKANNFLSKM</sequence>
<comment type="similarity">
    <text evidence="6">Belongs to the mitochondrion-specific ribosomal protein mL54 family.</text>
</comment>
<dbReference type="GO" id="GO:0003735">
    <property type="term" value="F:structural constituent of ribosome"/>
    <property type="evidence" value="ECO:0007669"/>
    <property type="project" value="TreeGrafter"/>
</dbReference>
<keyword evidence="3" id="KW-0689">Ribosomal protein</keyword>
<evidence type="ECO:0000313" key="8">
    <source>
        <dbReference type="EMBL" id="EDK43607.1"/>
    </source>
</evidence>
<dbReference type="HOGENOM" id="CLU_144297_2_0_1"/>
<evidence type="ECO:0000256" key="2">
    <source>
        <dbReference type="ARBA" id="ARBA00022946"/>
    </source>
</evidence>
<dbReference type="VEuPathDB" id="FungiDB:LELG_01786"/>
<gene>
    <name evidence="8" type="ORF">LELG_01786</name>
</gene>
<protein>
    <recommendedName>
        <fullName evidence="7">Large ribosomal subunit protein mL54</fullName>
    </recommendedName>
</protein>
<keyword evidence="2" id="KW-0809">Transit peptide</keyword>
<proteinExistence type="inferred from homology"/>
<dbReference type="AlphaFoldDB" id="A5DWP9"/>
<accession>A5DWP9</accession>
<dbReference type="KEGG" id="lel:PVL30_001762"/>
<dbReference type="STRING" id="379508.A5DWP9"/>
<evidence type="ECO:0000313" key="9">
    <source>
        <dbReference type="Proteomes" id="UP000001996"/>
    </source>
</evidence>
<dbReference type="GO" id="GO:0005762">
    <property type="term" value="C:mitochondrial large ribosomal subunit"/>
    <property type="evidence" value="ECO:0007669"/>
    <property type="project" value="TreeGrafter"/>
</dbReference>
<organism evidence="8 9">
    <name type="scientific">Lodderomyces elongisporus (strain ATCC 11503 / CBS 2605 / JCM 1781 / NBRC 1676 / NRRL YB-4239)</name>
    <name type="common">Yeast</name>
    <name type="synonym">Saccharomyces elongisporus</name>
    <dbReference type="NCBI Taxonomy" id="379508"/>
    <lineage>
        <taxon>Eukaryota</taxon>
        <taxon>Fungi</taxon>
        <taxon>Dikarya</taxon>
        <taxon>Ascomycota</taxon>
        <taxon>Saccharomycotina</taxon>
        <taxon>Pichiomycetes</taxon>
        <taxon>Debaryomycetaceae</taxon>
        <taxon>Candida/Lodderomyces clade</taxon>
        <taxon>Lodderomyces</taxon>
    </lineage>
</organism>
<dbReference type="eggNOG" id="KOG3435">
    <property type="taxonomic scope" value="Eukaryota"/>
</dbReference>
<evidence type="ECO:0000256" key="6">
    <source>
        <dbReference type="ARBA" id="ARBA00033752"/>
    </source>
</evidence>
<evidence type="ECO:0000256" key="4">
    <source>
        <dbReference type="ARBA" id="ARBA00023128"/>
    </source>
</evidence>
<evidence type="ECO:0000256" key="3">
    <source>
        <dbReference type="ARBA" id="ARBA00022980"/>
    </source>
</evidence>
<evidence type="ECO:0000256" key="7">
    <source>
        <dbReference type="ARBA" id="ARBA00035179"/>
    </source>
</evidence>
<dbReference type="InterPro" id="IPR013870">
    <property type="entry name" value="Ribosomal_mL54"/>
</dbReference>
<dbReference type="FunCoup" id="A5DWP9">
    <property type="interactions" value="93"/>
</dbReference>
<dbReference type="InParanoid" id="A5DWP9"/>
<dbReference type="Pfam" id="PF08561">
    <property type="entry name" value="Ribosomal_L37"/>
    <property type="match status" value="1"/>
</dbReference>
<keyword evidence="5" id="KW-0687">Ribonucleoprotein</keyword>
<name>A5DWP9_LODEL</name>
<dbReference type="PANTHER" id="PTHR28595">
    <property type="entry name" value="39S RIBOSOMAL PROTEIN L54, MITOCHONDRIAL"/>
    <property type="match status" value="1"/>
</dbReference>
<evidence type="ECO:0000256" key="5">
    <source>
        <dbReference type="ARBA" id="ARBA00023274"/>
    </source>
</evidence>